<evidence type="ECO:0000313" key="2">
    <source>
        <dbReference type="Proteomes" id="UP000266272"/>
    </source>
</evidence>
<dbReference type="OrthoDB" id="5984008at2759"/>
<dbReference type="Proteomes" id="UP000266272">
    <property type="component" value="Unassembled WGS sequence"/>
</dbReference>
<reference evidence="1 2" key="1">
    <citation type="journal article" date="2018" name="PLoS Pathog.">
        <title>Evolution of structural diversity of trichothecenes, a family of toxins produced by plant pathogenic and entomopathogenic fungi.</title>
        <authorList>
            <person name="Proctor R.H."/>
            <person name="McCormick S.P."/>
            <person name="Kim H.S."/>
            <person name="Cardoza R.E."/>
            <person name="Stanley A.M."/>
            <person name="Lindo L."/>
            <person name="Kelly A."/>
            <person name="Brown D.W."/>
            <person name="Lee T."/>
            <person name="Vaughan M.M."/>
            <person name="Alexander N.J."/>
            <person name="Busman M."/>
            <person name="Gutierrez S."/>
        </authorList>
    </citation>
    <scope>NUCLEOTIDE SEQUENCE [LARGE SCALE GENOMIC DNA]</scope>
    <source>
        <strain evidence="1 2">IBT 40837</strain>
    </source>
</reference>
<keyword evidence="2" id="KW-1185">Reference proteome</keyword>
<dbReference type="AlphaFoldDB" id="A0A395NK65"/>
<dbReference type="PANTHER" id="PTHR12350:SF19">
    <property type="entry name" value="SET DOMAIN-CONTAINING PROTEIN"/>
    <property type="match status" value="1"/>
</dbReference>
<dbReference type="PANTHER" id="PTHR12350">
    <property type="entry name" value="HISTONE-LYSINE N-METHYLTRANSFERASE-RELATED"/>
    <property type="match status" value="1"/>
</dbReference>
<dbReference type="STRING" id="490622.A0A395NK65"/>
<gene>
    <name evidence="1" type="ORF">TARUN_6009</name>
</gene>
<sequence length="235" mass="25773">MAPLKPYWKQPSHPEIQDVVTSGVDFMTKSISKVAVPPFGLFAKFEFPPCDVADEATYATVQMGKDKHLNLNSDLLYINHSCEPSLHFDMGNMKIVAGPKGLQPGDELTFFYPSTEWNMAQPFNCFCGKPTCKKVITGAKDMPSELLEGLWLNDHIHELLEEQALLQNNDRHDSLLRNGKAALKAVQTSPVANGQVEKINGTNIDVGITGIGLMRRGVTSRELSGEMGGDTIAQA</sequence>
<protein>
    <submittedName>
        <fullName evidence="1">Post-set domain-containing</fullName>
    </submittedName>
</protein>
<name>A0A395NK65_TRIAR</name>
<proteinExistence type="predicted"/>
<dbReference type="EMBL" id="PXOA01000367">
    <property type="protein sequence ID" value="RFU76233.1"/>
    <property type="molecule type" value="Genomic_DNA"/>
</dbReference>
<dbReference type="InterPro" id="IPR046341">
    <property type="entry name" value="SET_dom_sf"/>
</dbReference>
<dbReference type="Gene3D" id="2.170.270.10">
    <property type="entry name" value="SET domain"/>
    <property type="match status" value="1"/>
</dbReference>
<dbReference type="SUPFAM" id="SSF82199">
    <property type="entry name" value="SET domain"/>
    <property type="match status" value="1"/>
</dbReference>
<accession>A0A395NK65</accession>
<organism evidence="1 2">
    <name type="scientific">Trichoderma arundinaceum</name>
    <dbReference type="NCBI Taxonomy" id="490622"/>
    <lineage>
        <taxon>Eukaryota</taxon>
        <taxon>Fungi</taxon>
        <taxon>Dikarya</taxon>
        <taxon>Ascomycota</taxon>
        <taxon>Pezizomycotina</taxon>
        <taxon>Sordariomycetes</taxon>
        <taxon>Hypocreomycetidae</taxon>
        <taxon>Hypocreales</taxon>
        <taxon>Hypocreaceae</taxon>
        <taxon>Trichoderma</taxon>
    </lineage>
</organism>
<comment type="caution">
    <text evidence="1">The sequence shown here is derived from an EMBL/GenBank/DDBJ whole genome shotgun (WGS) entry which is preliminary data.</text>
</comment>
<dbReference type="InterPro" id="IPR053201">
    <property type="entry name" value="Flavunoidine_N-MTase"/>
</dbReference>
<evidence type="ECO:0000313" key="1">
    <source>
        <dbReference type="EMBL" id="RFU76233.1"/>
    </source>
</evidence>